<dbReference type="InterPro" id="IPR025841">
    <property type="entry name" value="CP_ATPgrasp_2"/>
</dbReference>
<dbReference type="AlphaFoldDB" id="A0A2A9CV44"/>
<accession>A0A2A9CV44</accession>
<dbReference type="Pfam" id="PF14403">
    <property type="entry name" value="CP_ATPgrasp_2"/>
    <property type="match status" value="1"/>
</dbReference>
<reference evidence="3 4" key="1">
    <citation type="submission" date="2017-10" db="EMBL/GenBank/DDBJ databases">
        <title>Sequencing the genomes of 1000 actinobacteria strains.</title>
        <authorList>
            <person name="Klenk H.-P."/>
        </authorList>
    </citation>
    <scope>NUCLEOTIDE SEQUENCE [LARGE SCALE GENOMIC DNA]</scope>
    <source>
        <strain evidence="3 4">DSM 15597</strain>
    </source>
</reference>
<feature type="domain" description="DUF403" evidence="1">
    <location>
        <begin position="506"/>
        <end position="799"/>
    </location>
</feature>
<dbReference type="PANTHER" id="PTHR34595:SF2">
    <property type="entry name" value="BLR2978 PROTEIN"/>
    <property type="match status" value="1"/>
</dbReference>
<keyword evidence="4" id="KW-1185">Reference proteome</keyword>
<dbReference type="Proteomes" id="UP000226079">
    <property type="component" value="Unassembled WGS sequence"/>
</dbReference>
<sequence>MSVPVAEPSNPLLDAYRRHPGLGRVDELVAGPEVQPQAQLLAETIGTLGLPQLLTARAEAARQVADEGISYGSRRRPWRVDPLPLPLDEAEWTTLEHGLAQRARLLDAVLADLYGPRTLLRQRVLPPAAILSHPGFARVADGSVQAGQRQLLTTATDLGRSPDGTWQVISDRLGTPAGAGYAMATRRIVSKVLAGLHRASDLARLRGFFVSMTGALLDAAGSAEVPRVVLLSPGADSRSSYDQGFLAALLGFPLAEADDLVIRQGRVWLRAGDQLEPVDVILRRVSDDQADPLEFRSSSEVGLPGLVEASRLGNVRVANPIGVEVLDNPALLAHLPEVCAALLGEQPLLASPDTWWCGEPASASHVRAHLDELVIKPVARTGVAPVRYGWLLSATEREELLARITAQPWAWCGQAPVELSTAPVVTSDGLEPRRFVLRSFGVATADGYRFLPGGLGRVASSTSELTVSSDLGALAKDVWVPASVAETSASDGRRPRLTVARESAVPPRVARALMTIGRTAERAESTARLLKVADDLAEDFGSRPGSAGAAATSTLLGAVGRITGVERSVAESGVGYLTRVALDETAIGGVHHSVRRLIGEALSVRDLMSVDLWSVFGRLEQTLAEPPADSDQLQPLLADVLESLLAYAGIMAQSMVRDSSWAFLDAGGRLERAAHTVKLLATSLLEVDDPAAPTGELVADAVLRAGESIITHRRRAAAGTGPATGLESAVQLLLHDLSNPRSVAYQLAALAADLRLAGDGQLAEQAEAIASRLSEDAALADQLRELGDALDGLGRRIAARHFVRQATRHAAEASWSRPLEVR</sequence>
<dbReference type="SUPFAM" id="SSF56059">
    <property type="entry name" value="Glutathione synthetase ATP-binding domain-like"/>
    <property type="match status" value="1"/>
</dbReference>
<comment type="caution">
    <text evidence="3">The sequence shown here is derived from an EMBL/GenBank/DDBJ whole genome shotgun (WGS) entry which is preliminary data.</text>
</comment>
<dbReference type="RefSeq" id="WP_098461675.1">
    <property type="nucleotide sequence ID" value="NZ_PDJC01000001.1"/>
</dbReference>
<gene>
    <name evidence="3" type="ORF">ATK74_2891</name>
</gene>
<evidence type="ECO:0000259" key="1">
    <source>
        <dbReference type="Pfam" id="PF04168"/>
    </source>
</evidence>
<dbReference type="Gene3D" id="3.40.50.11290">
    <property type="match status" value="1"/>
</dbReference>
<dbReference type="PANTHER" id="PTHR34595">
    <property type="entry name" value="BLR5612 PROTEIN"/>
    <property type="match status" value="1"/>
</dbReference>
<dbReference type="OrthoDB" id="9803842at2"/>
<organism evidence="3 4">
    <name type="scientific">Propionicimonas paludicola</name>
    <dbReference type="NCBI Taxonomy" id="185243"/>
    <lineage>
        <taxon>Bacteria</taxon>
        <taxon>Bacillati</taxon>
        <taxon>Actinomycetota</taxon>
        <taxon>Actinomycetes</taxon>
        <taxon>Propionibacteriales</taxon>
        <taxon>Nocardioidaceae</taxon>
        <taxon>Propionicimonas</taxon>
    </lineage>
</organism>
<evidence type="ECO:0000313" key="3">
    <source>
        <dbReference type="EMBL" id="PFG18307.1"/>
    </source>
</evidence>
<proteinExistence type="predicted"/>
<evidence type="ECO:0000259" key="2">
    <source>
        <dbReference type="Pfam" id="PF14403"/>
    </source>
</evidence>
<feature type="domain" description="Circularly permuted ATP-grasp type 2" evidence="2">
    <location>
        <begin position="84"/>
        <end position="459"/>
    </location>
</feature>
<dbReference type="EMBL" id="PDJC01000001">
    <property type="protein sequence ID" value="PFG18307.1"/>
    <property type="molecule type" value="Genomic_DNA"/>
</dbReference>
<dbReference type="Pfam" id="PF04168">
    <property type="entry name" value="Alpha-E"/>
    <property type="match status" value="1"/>
</dbReference>
<dbReference type="InterPro" id="IPR051680">
    <property type="entry name" value="ATP-dep_Glu-Cys_Ligase-2"/>
</dbReference>
<dbReference type="InterPro" id="IPR007296">
    <property type="entry name" value="DUF403"/>
</dbReference>
<evidence type="ECO:0000313" key="4">
    <source>
        <dbReference type="Proteomes" id="UP000226079"/>
    </source>
</evidence>
<dbReference type="Gene3D" id="3.30.1490.270">
    <property type="match status" value="1"/>
</dbReference>
<name>A0A2A9CV44_9ACTN</name>
<protein>
    <submittedName>
        <fullName evidence="3">Putative circularly permuted ATP-grasp superfamily protein</fullName>
    </submittedName>
</protein>